<dbReference type="AlphaFoldDB" id="A0A6C2YPI4"/>
<dbReference type="PROSITE" id="PS50893">
    <property type="entry name" value="ABC_TRANSPORTER_2"/>
    <property type="match status" value="1"/>
</dbReference>
<sequence>MTIPILDVRQLVHRYGSFQALAGVDLTVHAGEMFGLLGPNGAGKTTFLSIVSGLLTPTGGEILLFGQRFDSRNRDQRRLIGLGTQDLAIYADLTARENLQFFGKLYGLRGATLAKRVDALLDAVTLRDRADDRAGDFSGGMKRRLNLAVAVVHEPKLLFLDEPTTGVDPQSRNAIFEQVQALNRDGLTIVYTSHYMEEVETLCPRIAILDHGTLIACDTLERLLQRLPATIRLRVRPDPTPLLGRLATLQPGVVARMEADRVMVECPSVGPTLVRIIGLLNELGLEPTTIETQEPNLERVFLHLTGHALRDD</sequence>
<dbReference type="PROSITE" id="PS00211">
    <property type="entry name" value="ABC_TRANSPORTER_1"/>
    <property type="match status" value="1"/>
</dbReference>
<accession>A0A6C2YPI4</accession>
<keyword evidence="5" id="KW-1185">Reference proteome</keyword>
<dbReference type="EMBL" id="LR586016">
    <property type="protein sequence ID" value="VIP02802.1"/>
    <property type="molecule type" value="Genomic_DNA"/>
</dbReference>
<organism evidence="4">
    <name type="scientific">Tuwongella immobilis</name>
    <dbReference type="NCBI Taxonomy" id="692036"/>
    <lineage>
        <taxon>Bacteria</taxon>
        <taxon>Pseudomonadati</taxon>
        <taxon>Planctomycetota</taxon>
        <taxon>Planctomycetia</taxon>
        <taxon>Gemmatales</taxon>
        <taxon>Gemmataceae</taxon>
        <taxon>Tuwongella</taxon>
    </lineage>
</organism>
<dbReference type="PANTHER" id="PTHR43582">
    <property type="entry name" value="LINEARMYCIN RESISTANCE ATP-BINDING PROTEIN LNRL"/>
    <property type="match status" value="1"/>
</dbReference>
<evidence type="ECO:0000313" key="4">
    <source>
        <dbReference type="EMBL" id="VIP02802.1"/>
    </source>
</evidence>
<evidence type="ECO:0000256" key="2">
    <source>
        <dbReference type="ARBA" id="ARBA00022840"/>
    </source>
</evidence>
<dbReference type="InParanoid" id="A0A6C2YPI4"/>
<dbReference type="PANTHER" id="PTHR43582:SF2">
    <property type="entry name" value="LINEARMYCIN RESISTANCE ATP-BINDING PROTEIN LNRL"/>
    <property type="match status" value="1"/>
</dbReference>
<dbReference type="EMBL" id="LR593887">
    <property type="protein sequence ID" value="VTS02494.1"/>
    <property type="molecule type" value="Genomic_DNA"/>
</dbReference>
<dbReference type="InterPro" id="IPR003593">
    <property type="entry name" value="AAA+_ATPase"/>
</dbReference>
<dbReference type="SMART" id="SM00382">
    <property type="entry name" value="AAA"/>
    <property type="match status" value="1"/>
</dbReference>
<feature type="domain" description="ABC transporter" evidence="3">
    <location>
        <begin position="6"/>
        <end position="236"/>
    </location>
</feature>
<evidence type="ECO:0000313" key="5">
    <source>
        <dbReference type="Proteomes" id="UP000464378"/>
    </source>
</evidence>
<gene>
    <name evidence="4" type="ORF">GMBLW1_11580</name>
</gene>
<name>A0A6C2YPI4_9BACT</name>
<evidence type="ECO:0000259" key="3">
    <source>
        <dbReference type="PROSITE" id="PS50893"/>
    </source>
</evidence>
<dbReference type="GO" id="GO:0016887">
    <property type="term" value="F:ATP hydrolysis activity"/>
    <property type="evidence" value="ECO:0007669"/>
    <property type="project" value="InterPro"/>
</dbReference>
<dbReference type="GO" id="GO:0005524">
    <property type="term" value="F:ATP binding"/>
    <property type="evidence" value="ECO:0007669"/>
    <property type="project" value="UniProtKB-KW"/>
</dbReference>
<keyword evidence="2 4" id="KW-0067">ATP-binding</keyword>
<proteinExistence type="predicted"/>
<dbReference type="Gene3D" id="3.40.50.300">
    <property type="entry name" value="P-loop containing nucleotide triphosphate hydrolases"/>
    <property type="match status" value="1"/>
</dbReference>
<dbReference type="RefSeq" id="WP_162657937.1">
    <property type="nucleotide sequence ID" value="NZ_LR593887.1"/>
</dbReference>
<dbReference type="InterPro" id="IPR017871">
    <property type="entry name" value="ABC_transporter-like_CS"/>
</dbReference>
<dbReference type="KEGG" id="tim:GMBLW1_11580"/>
<keyword evidence="1" id="KW-0547">Nucleotide-binding</keyword>
<dbReference type="Pfam" id="PF00005">
    <property type="entry name" value="ABC_tran"/>
    <property type="match status" value="1"/>
</dbReference>
<dbReference type="InterPro" id="IPR027417">
    <property type="entry name" value="P-loop_NTPase"/>
</dbReference>
<reference evidence="4" key="1">
    <citation type="submission" date="2019-04" db="EMBL/GenBank/DDBJ databases">
        <authorList>
            <consortium name="Science for Life Laboratories"/>
        </authorList>
    </citation>
    <scope>NUCLEOTIDE SEQUENCE</scope>
    <source>
        <strain evidence="4">MBLW1</strain>
    </source>
</reference>
<dbReference type="Proteomes" id="UP000464378">
    <property type="component" value="Chromosome"/>
</dbReference>
<dbReference type="InterPro" id="IPR003439">
    <property type="entry name" value="ABC_transporter-like_ATP-bd"/>
</dbReference>
<dbReference type="FunCoup" id="A0A6C2YPI4">
    <property type="interactions" value="254"/>
</dbReference>
<protein>
    <recommendedName>
        <fullName evidence="3">ABC transporter domain-containing protein</fullName>
    </recommendedName>
</protein>
<evidence type="ECO:0000256" key="1">
    <source>
        <dbReference type="ARBA" id="ARBA00022741"/>
    </source>
</evidence>
<dbReference type="SUPFAM" id="SSF52540">
    <property type="entry name" value="P-loop containing nucleoside triphosphate hydrolases"/>
    <property type="match status" value="1"/>
</dbReference>